<feature type="compositionally biased region" description="Basic and acidic residues" evidence="7">
    <location>
        <begin position="5561"/>
        <end position="5573"/>
    </location>
</feature>
<reference evidence="11" key="2">
    <citation type="submission" date="2019-12" db="UniProtKB">
        <authorList>
            <consortium name="WormBaseParasite"/>
        </authorList>
    </citation>
    <scope>IDENTIFICATION</scope>
</reference>
<evidence type="ECO:0000256" key="3">
    <source>
        <dbReference type="ARBA" id="ARBA00022737"/>
    </source>
</evidence>
<feature type="compositionally biased region" description="Basic and acidic residues" evidence="7">
    <location>
        <begin position="5362"/>
        <end position="5371"/>
    </location>
</feature>
<feature type="compositionally biased region" description="Basic and acidic residues" evidence="7">
    <location>
        <begin position="5495"/>
        <end position="5505"/>
    </location>
</feature>
<dbReference type="STRING" id="6279.A0A5S6PS70"/>
<feature type="domain" description="Ig-like" evidence="8">
    <location>
        <begin position="1638"/>
        <end position="1738"/>
    </location>
</feature>
<feature type="compositionally biased region" description="Basic residues" evidence="7">
    <location>
        <begin position="5335"/>
        <end position="5349"/>
    </location>
</feature>
<keyword evidence="10" id="KW-1185">Reference proteome</keyword>
<dbReference type="Proteomes" id="UP000006672">
    <property type="component" value="Unassembled WGS sequence"/>
</dbReference>
<feature type="region of interest" description="Disordered" evidence="7">
    <location>
        <begin position="5495"/>
        <end position="5534"/>
    </location>
</feature>
<dbReference type="InterPro" id="IPR036179">
    <property type="entry name" value="Ig-like_dom_sf"/>
</dbReference>
<feature type="region of interest" description="Disordered" evidence="7">
    <location>
        <begin position="5561"/>
        <end position="5586"/>
    </location>
</feature>
<keyword evidence="5" id="KW-0393">Immunoglobulin domain</keyword>
<sequence>MDEREKSHCKNASTSQDSLKMEIIEDGNWMNVKTIQQDEPIAHSSTLDKNDKDAVISYSTNREKVYHKNAGTIEEIHVLESSGRTTRDFAEEHWSSEIKSYVMPEPPKFIQVIKAFRVLATDTLTLVVEVQSDPPAIFEWFCNDRPIQQNRRKFKARHGINITTLTVEGPEQGVYKCTARNPVGISTTYGYVTVNAPPSYKTWLEQTHEVNEEMNMEIIDKENIQTSTDIPPKFIQQIPNLTLRPGTEALIDVEVEASPPAKFTWYVNGVQFRDTVGQIEVYYPVANRCIARFPIPQKGEYKVIAENRAGKEHSIGYIDIKNEVMHHQTQLPPLPNDHIYHHSSYAESEHRDIPLLQGRGRASSVSRIIDYYEESSYYQRSTSLPRQIDYPYEIKKTTEIIRKRKDVREKSYEFISEIETIPAERPPRIVLPLRPFVFRAGESLELRCRVDGLPRPEVFWTKDGIRVDDGMVEKELITLQYPDGRHELINPHCEPEDAGLYQLTARNIHGSTNTSAYIHVERRETVETTTTETRSEIQEVIHRGVSKPRFSNVISKQYEDDMIVSCKVISETPVVISWFKDGQRLYQTYKYRMQKLSDNTYTLTICNVDKWDEGSYTCRAENTYGSSETSMFIRPLVKTREISEEILVEENDSEVIGLQDNIGYVKKRYTDTTVKVSVEPEVSGSQEVYSHTAELRKTEAEYKLLVKVAEIVASKLVAKVIIDEAINVALRRMNVVAIESSEEEEFESISEQQPCPPRFETNIECYTVDIGDAVVLHTDISGYPQPNVEWYFGEQKLEQSEQIEVKYVNQQAILTIKNVQKKHEGTYYCHAENDYGKTVLPCNLRVTDTAIDWSESTHKMIRSPLIYTLTETETEVSSNVHVTHAAECYDHYFSTIQPETFALGYSCLASTSKIHDDSVIITRESMQKMIEREQEVTEVMLNVNVERTPSVFKHDARILRSTDESVTICRREPQSTRAEEVIQTNDILLIGDQRVLKQHQSVVNAITTVVFEKPSQRALHEITCLYDDKAYVSKEKVQAVSTIDLKRIEIVNELISTIMATEEKFREAYAEANVDVRCPDAIFDHFIKIIESEQENLSIHLIAPILVKNLVTSDFHLQQKSESLHAESIFIEYPRKNATAEQRIVILQSSFQKFSEAITWNLKKISKETTEDDITVAHATIKVYKPEEIGEYVTTVVDTRRMVPELLAIAAAASKLKLTSVFVTFTKKGDVAHQALVIEYESFVEDEATLNVAMLTAPGFHSKQESIWSYEKKYEKSEETEANVIAVFVEVNATCPNQMIELIASVSLPPTVHDITDVTQPLQPLEPSSISWSESSSTGLFQVPKFIKTLENTTAIVGQCHQFKCIVSGTPAPVIRWYVDGDVIHNSGIYQIIYEDGVCILKIREVAIEDEGEYTCEATNDAGQAITKCFLQTIREYSSQITVEESLVPIGSAATIHCETITQQYSLDWRKNLRPIVQDERIERKDTADGFEHSLTIYSVRKSDEGEYGVVIKDSYTAVTKITVIESQGQISTEHFDISLHPTTTTTINEGYPQLHDVISLQQAQTMESYQLCNMEEYFDLRFSMQSYEIPVIVNEKRLISISYLSHQLSIQSVDNEFHIHHESADELSTSSSIQAAPQFAEKLSEIYEIEEFSTHLFKCIIYGTPAPQVRWYRNEQAIIPSDNITEIAEDGIYILKINNIDRSWNGNLVCEAENAIGIARTHSIIHVQRSEESSSISSASIGGQMPIIHLLLDSEINAKKGENIQLKCIISGSPLPSVQWKRNDVIIENNEHYLTICDDGICILRILNVTEEDNAIFSCTAMNMFGSAKTKSRVIVEEEAHLASTSNIKEEESPTARSSIDDHTIGEISMSSMSSQDSLTTQFQIPQFTLPLHDITIENRGELQLKCIVTGEPMPTIRWSCNGKEIQADNRNIFTVYEDGIVILKIINGDKEGLYVCEATNGIGSAQTRSFVHIYSAEVLLTTAMELKDTMESAEAVVLSVSTSKFCSTADVSGKNETIDQDQEGKKLKKEFGEEEITTDQYIPTGTLNYLIEAEAMTIRVMSYKLCAYAKVKAKSKKMKEEELFKIIIEEDVVRTRTYLRVVERSARPLWTFQGHTTERPSYWSREVINERTEFEKIFQNDELHEFLEDKDIIERYVQLLKTTETSESSEEYETRFKLRQIGGSQETLEKRKLEIYEEQTGTLAEDTGVFTVVHCVANAMHHVVEAYVILITRYRYKATFDIRAALYQTIAIDNEFEASIEDSVKRQKYFQHSILRGPHFIQPLTIFEEGFNTGLRCSVYGLPIPHIRISHNGCPILRNNRFFHVVYKSGVISLYMQHILEGHYVCEAVSVAGRAITECFIRVEEEWNEKQHRKIRRIRIENASKTTESTERSSQNNETVQTSTTQYEYEQSKQISEAMESVENIEETLTEHHMQSQQLLVENMGKIKGSKTEICKEINKEVFIKRNRTVSSIYVSVIENIHDLTEPKILETSEQEINKLIDAAKPSINNHEEILYATAQHEIAYHDTFLPKEMNEKVGQVEERDKKDKLIDASNMNLSSQSVSASITLKNEVKMEQSPDETAVEAKKEIVEEKTEIAVTDIKKQVATTGIELRLEKLLEHSAIAERAAEELREMEMNLDFEKKLQHETAGVSVVSVTSGSIQASTPLAKATKMQKPTEEELREMETNLDLHKHLEHETVDVSVFSTTSGWAQASECLAKTTNMDQPIDEAIEEVAKRVEERAVEELKQIEINLDLEKHLQQEILDVSVFSIISESTQASVCLAKLRKIEQTAQEELRETKTNLDFEKYQEQETVDISVISIVLESTEASVRLAKEIKREQPTEVMEEVARSEKEIVKENVERAVEQLREMEKNLNLGKHSEKETINVSVFSIASETAQASICLEKAAKIEQLIEVIEAEKQEKEDLQRAAMVFTRIEANLNLGKHLEHEAVEVSVLILALESAQASIPLAKQAEKQPLDIVEVAKPEREEKPKKVFEELKETGITFSLEKHLEHEAVDVSVLILALESVQASILLTKEAKKQPMEDIFEEVAKPESEEKPKKVFEELKETGITFNLEKNLECEAVEVSVLILALESVQASILLTKEAKKQPMEDIFEEVAKPESEEKLEKVVKKLEETEVTLDLEKGLEHEFVDIFLVNAVSDSTQALVRLSKEPKIEKPKDEIIEKKTVKPKKETTDEQSEGKLSETEAIIDLEKGFESEHISGSTEALVPLTKELKSEIRKKMVKPKQKTVEEKPEIIEKKTIKPKKETTDEQSEEKLSETEAIIDLEKGFESEHISGSTEALVPLTKELKSEIKKKMVKPKEKTVEKKPEEVVKKLEETEITLDLEKGLEHEFVDIFLVNAVSDSTQALVRLSKEPKIEKPKDEIIEKKTVKPKKETTDEQSEEKLSETEAIIDLEKGFESEHISGSTEALVPLTKELKSEIKKKMVKPKEKTDEKKPEEVVKKLEETEITLDLEKGLEHEFVDIFLVNAVSDSTQALVRLSKEPKIEKPKDEIIEKKTVKPKKETTDEQSEEKLSETEAIIDLEKGFESEHISGSTEALVPLTKELKSEIKKKMVKPKEKTVEKKPEEVVKKLEETEITLDLEKGLEHEFVDIFLVNAVSDSTQALVRLSKEPKIEKPKDEIIEKKTVKPKKETTDEQSEEKLSETEAIIDLEKGFESEHISGSTEALVPLTKELKSEIKKKMVKPKEKTVEKKPEEVVKKLEETEITLDLEKGLEHEFVDIFLVNAVSDSTQALVRLSKEPKIEKPKDEIIEKKTVKPKKETTDEQSEEKLSETEAIIDLEKGFESEHISGSTEALVPLTKELKSEIKKKMVKPKEKTVEKKPEEVVKKLEETEITLDLEKGLEHEFVDIFLVNAVSDSTQALVRLSKEPKIEKPKDEIIEKKTVKPKKETTDEQSEEKLSETEAIIDLEKGFESEHISGSTEALVPLTKELKSEIKKKMVKPKEKTVEKKPEEVVKKLEETEITLDLEKGLEHEFVDIFLVNAVSDSTQALVRLSKEPKIEKPKDEIIEKKTVKPKKETTDEQSEEKLSETEAIIDLEKGFESEHISGSTEALVPLTKELKSEIKKKMVKPKEKTVEKKPEEVVKKLEETEITLDLEKGLEHEFVDIFLVNAVSDSTQALVRLSKEPKIEKPKDEIIEKKTVKPKKETTDEQSEEKLSETEAIIDLEKGFESEHISGSTEALVPLTKELKSEIKKKMVKPKEKFAEEKSEETTDKLKGNEIVFGLEKCQEHEFADISIVSVISESTNASVLLKMEPQNEPKDLIAEGKAGGSSPGTEFDIHLPGVKAFLTKEALISLGVEKPSEKGFADTISTAADFCCCSRSVYLPGLQKATADMKEGMERPTQLNMVKGKHLEEIPVETVSINFEFTKQRTQKIGVGTIFNSERPTEQIELVEEIIRSSQYAETIRLLALCEKCFACMSFCMEEKSTEITRTTEPGVTRRTKERSKSVIADIEVDAGEEMATTDAIVDMLTNFEETELAVNEFVSDFLDVDVSLDALMEEEFIEVIGPIIHNQFASLVVQMPTAITSISRLIEEVKMVAVNAEAEILISVANETKMQRLNLKLQKVGQKSRENFETEKKLKDTRKKSQEIDEEEKPKEVEKRKKKVPKALIIPAEISSKYGDKSTLLSEITMTTRIAMNEVMAEVETSPKKSLSASVAMKIDSAKRRKSINRRSSSAEKFTFKETDDGTELKLDEENVRKTKKRTSLPPVPKVNKEIEMELLFRQKEYVENIDHIFPVNVVEEFALTVQAKTTSRRKKMEKARKDLEEEKQRKKSINELEKIEIQTIKENENEEPYERARKKRIGFIQAPDKEIIAFRGDTIKIECELVNNDDFIWLINDKPANENSRCIEEVNSLIRTLTITNIAPEDDEMIIVAKVDDIIAETIIHVEDTPAEIIEPLPRRSFGKCGENVTLGICVTHPAQSIVWEFNGEKLSHNDENYVIAGEGNIYTLTIKNALYDNAGRYSIKVDSLETSTMLIMQGAPIIEKPESESVNFETHENLLLNIPYKAVPEPIVECFFNNEPLVVGTKLKLEIINDMVQFCKRKANKNDIGEYTFKISNEFGEATKIFTVNVKDISGVPDNPRIMDISCDTISVEWDAPKDDGGSKIIGYVIQKKEIGRRTFHHVIQVTGDKTNCLIEELDADTEYIFRIAAINKYGTGEFAEFPIVHTNRAPEELQEIWEEKNDLEETVEEMDEHELIEPEKTKVKKAVKKDESEKAESLEDEMISEEIAAGDNTSPAKLIEEEKKVEMTEFKGDVEIVKNLEQNEIFELEVGKVEEKLTGVIGSGEVMDKEKDEKLDTRKKPKKTKITKSKKEKKPSEEIIPATEQKSVDRAEDSLSKTLESVSEVIKDHAERKNDDRILLEEEKAAKEEMKHGDEMDRKILDNEKRAHVEEIVPSVTDEKEFKEKPDKKTDEKKSIDVEFEMEENFEMKNKKDKEVDISDTSETVKIDEKTEEIALEKEPTVEKKEEIKKKKCGKEKNRKTTVKKSEEPMETVEVTDENFEVQLEQQEITAEEMVTSEKIKIKEEKGGVENDGFERKSKVKKKKEQDEKTAQVISINVFFKNTPNIEIVDSILKSKNAISTSMKAVSKAKKSKTLIKKKPEEITGTEQEKPEAEKLEAKLEADNKVEKAEEHRKEKDGEDAVAVETGKSVEDKEVKPKKKTAGKKVSKKASQKPKAEEEKEKTGDDDTKQITDEVREEKHAEEKNMNGFKDEEVKEEQSNTDIDVTIDIPAIPASKMLEPEDIVATIPVLQTDEIPITRRMHKRLGGFAVLPEQEILALRNDTVKIECEVLNEDDKINWRINGKSVMDDIRCTEVVDGYLRILQIENVVPEDTGTIITANLHEHSVESRLIIEDIPVEIIKKLPYKITGKLDDLIKLSTTVSHMAENCQWFFNNEQLIKNNDHYEVNIEGNICNLLIKNLTYDQAGRYSMKIDSAETSTTLIVEGAPVLHEIETSATMINLESQDNLILTIPFKAIPEPILECFLNNEKIPTSSKMQLDIFNDKVCFRKRKVDKSDAGEYTIKIKNDFGEVSQTFSVNIKDVPGAPENGHITDIGSCSAKVHWDAPSDNGGSAITGYIVEKREESRRAYHRIAQVASEQTDYYMDDLKMNTSYMIRIAAMNKYGTGEYLECISFQTSLPFEAPSVTHPPIISNVTDQSCTLKWPRVTEDGGSSIYGYDLFVRKDKGGWMKVNDELIFTEQFTVSNIEAGPTYEFKVEATNEAGLTSKSDIISEPLIIFKAAELPVLSLPAVEVVSGDAVSVQWIEAPREDCNVTSYVIRYKSEKASVWSEKEIEHSPADITGLREGLSYLFKVAPKSGPTIGEFSEETIPIRIVATKKPEITKGIKDISVSCKRELKLECHATGEPAPQYIWYKEDQEIIPANKNIEIINEGFMSVLLIHHTSTLDAGLYKCEVVNDLGSVDSEATVTVTEVRAHFVSSFPEYLEVDEGEKIGFSCELSDADASVVWLKDGKPLRSDDRITISEDGIERKLTIRNSILEDSGKYICSTVDRKAQSEAELIVKEELPHIKRGPQDQIVTEFGTTIMLKCETTKPVKVVKWFKNRKEIWPRQEKFSMNVEETVATLTIMGFELNDCAEYTAALREDEESAPAKVELKIAPIIKLSKNLPSNMLKLHCGTDFDIEFIYGGFPEVDITVTLNDKPLNKMRSRMHTYDNKLSLRLRNVTQEDSGILKVVVKNEIGSVSEEIQLDVISVPSKPDHLTAFNITSRSVMLKWQKAEDNGSPIINYIIERRTENIKRWRNIGKCESEQYEFLAEDLYPSESYSFRIIAVNEVGEGPPSNPVDIVTVSESVDIKEATKFLPAPNCLKTTLVEDNQIVLITWEIVEEAEEYIIERSKLENDWSQIGITAETKFEDSFDKSSNYKYRVIAKKGDRLSNPSEETEMLTVPVQKEKEAKQQISENIEMLEEIPEITEMEQQTSEKSDGQVKQEKAVKKVSKKKKKDKQKEEVDNGTVMVVEQIEEIKDEQKVETKAMTERKRTEKEKEEENRDGMKMEDEFKSSEKVVKENEEKIESRKIVKKKAQEKRKKKEVEKEEIPNDEANIAKNFTEEKVKVEKKSEREFELEKEQKDETLNELKDMKVEERDLEKKLKVKEEKSAEALENVNMKLENDSGKMTEKQESTKVKENDKAKSAAENDGKLARRKKKTISKQEIKEKETVEEKLEESIGQQILTSELITELKEEEGEEMKKEQLIVKPISNSITIDYGMKNFELIVDISGDYEECFWTKDEKVIDKNLMKMTANTSILQLKNVNELTAGMYHCIVTNKTEKATGEIHVTVTEKPKIEFDETVVGAKVGEMLKIHANVTGLPMPTCKWLKDGVELKQDENTIITFKDGTAIVTFKKANVDHSGLYKLIVENICGKQEDQIKVLIKGVPSVPVGPLEVSDVTNVSCKLAWNPPEHNGNSNLLGYCIEKRDAKKSSWAFVARTTTTTATITGLADTAKYFFRVAAENAFGTGQALENKDAIQPIKIAAIEKPKIKKAPEKVTGRIGDKLVLNVEFTAKPIPKVHWYRNGKEIIDNVDNTITEMDKKSMLTIQKLIEDDEGDYQVVVENEGGKVQHKFSLEVKSEPMIIDADKYKEPQVFDKGENVKLQLAFTG</sequence>
<feature type="region of interest" description="Disordered" evidence="7">
    <location>
        <begin position="4603"/>
        <end position="4633"/>
    </location>
</feature>
<dbReference type="FunFam" id="2.60.40.10:FF:000032">
    <property type="entry name" value="palladin isoform X1"/>
    <property type="match status" value="2"/>
</dbReference>
<dbReference type="InterPro" id="IPR007110">
    <property type="entry name" value="Ig-like_dom"/>
</dbReference>
<dbReference type="InterPro" id="IPR036116">
    <property type="entry name" value="FN3_sf"/>
</dbReference>
<keyword evidence="4" id="KW-1015">Disulfide bond</keyword>
<feature type="compositionally biased region" description="Basic and acidic residues" evidence="7">
    <location>
        <begin position="5634"/>
        <end position="5675"/>
    </location>
</feature>
<feature type="region of interest" description="Disordered" evidence="7">
    <location>
        <begin position="7156"/>
        <end position="7202"/>
    </location>
</feature>
<feature type="compositionally biased region" description="Acidic residues" evidence="7">
    <location>
        <begin position="5525"/>
        <end position="5534"/>
    </location>
</feature>
<feature type="domain" description="Ig-like" evidence="8">
    <location>
        <begin position="1439"/>
        <end position="1520"/>
    </location>
</feature>
<dbReference type="GO" id="GO:0040017">
    <property type="term" value="P:positive regulation of locomotion"/>
    <property type="evidence" value="ECO:0007669"/>
    <property type="project" value="UniProtKB-ARBA"/>
</dbReference>
<keyword evidence="6" id="KW-0175">Coiled coil</keyword>
<feature type="domain" description="Ig-like" evidence="8">
    <location>
        <begin position="6471"/>
        <end position="6558"/>
    </location>
</feature>
<evidence type="ECO:0000256" key="7">
    <source>
        <dbReference type="SAM" id="MobiDB-lite"/>
    </source>
</evidence>
<dbReference type="FunFam" id="2.60.40.10:FF:000425">
    <property type="entry name" value="Myosin light chain kinase"/>
    <property type="match status" value="1"/>
</dbReference>
<dbReference type="InterPro" id="IPR003598">
    <property type="entry name" value="Ig_sub2"/>
</dbReference>
<feature type="region of interest" description="Disordered" evidence="7">
    <location>
        <begin position="2386"/>
        <end position="2409"/>
    </location>
</feature>
<evidence type="ECO:0000256" key="2">
    <source>
        <dbReference type="ARBA" id="ARBA00022490"/>
    </source>
</evidence>
<organism evidence="10 11">
    <name type="scientific">Brugia malayi</name>
    <name type="common">Filarial nematode worm</name>
    <dbReference type="NCBI Taxonomy" id="6279"/>
    <lineage>
        <taxon>Eukaryota</taxon>
        <taxon>Metazoa</taxon>
        <taxon>Ecdysozoa</taxon>
        <taxon>Nematoda</taxon>
        <taxon>Chromadorea</taxon>
        <taxon>Rhabditida</taxon>
        <taxon>Spirurina</taxon>
        <taxon>Spiruromorpha</taxon>
        <taxon>Filarioidea</taxon>
        <taxon>Onchocercidae</taxon>
        <taxon>Brugia</taxon>
    </lineage>
</organism>
<feature type="region of interest" description="Disordered" evidence="7">
    <location>
        <begin position="5320"/>
        <end position="5373"/>
    </location>
</feature>
<dbReference type="GO" id="GO:0060298">
    <property type="term" value="P:positive regulation of sarcomere organization"/>
    <property type="evidence" value="ECO:0007669"/>
    <property type="project" value="UniProtKB-ARBA"/>
</dbReference>
<dbReference type="Gene3D" id="2.60.40.10">
    <property type="entry name" value="Immunoglobulins"/>
    <property type="match status" value="30"/>
</dbReference>
<dbReference type="SMART" id="SM00409">
    <property type="entry name" value="IG"/>
    <property type="match status" value="22"/>
</dbReference>
<feature type="domain" description="Fibronectin type-III" evidence="9">
    <location>
        <begin position="7434"/>
        <end position="7528"/>
    </location>
</feature>
<feature type="region of interest" description="Disordered" evidence="7">
    <location>
        <begin position="5617"/>
        <end position="5728"/>
    </location>
</feature>
<feature type="region of interest" description="Disordered" evidence="7">
    <location>
        <begin position="6969"/>
        <end position="7004"/>
    </location>
</feature>
<dbReference type="CDD" id="cd00063">
    <property type="entry name" value="FN3"/>
    <property type="match status" value="6"/>
</dbReference>
<dbReference type="PANTHER" id="PTHR13817:SF151">
    <property type="entry name" value="TITIN"/>
    <property type="match status" value="1"/>
</dbReference>
<dbReference type="InterPro" id="IPR013783">
    <property type="entry name" value="Ig-like_fold"/>
</dbReference>
<feature type="domain" description="Fibronectin type-III" evidence="9">
    <location>
        <begin position="6081"/>
        <end position="6175"/>
    </location>
</feature>
<dbReference type="SMART" id="SM00408">
    <property type="entry name" value="IGc2"/>
    <property type="match status" value="18"/>
</dbReference>
<dbReference type="Pfam" id="PF00041">
    <property type="entry name" value="fn3"/>
    <property type="match status" value="5"/>
</dbReference>
<dbReference type="Pfam" id="PF07679">
    <property type="entry name" value="I-set"/>
    <property type="match status" value="19"/>
</dbReference>
<evidence type="ECO:0008006" key="12">
    <source>
        <dbReference type="Google" id="ProtNLM"/>
    </source>
</evidence>
<feature type="domain" description="Ig-like" evidence="8">
    <location>
        <begin position="757"/>
        <end position="847"/>
    </location>
</feature>
<dbReference type="PANTHER" id="PTHR13817">
    <property type="entry name" value="TITIN"/>
    <property type="match status" value="1"/>
</dbReference>
<dbReference type="InterPro" id="IPR003961">
    <property type="entry name" value="FN3_dom"/>
</dbReference>
<evidence type="ECO:0000313" key="10">
    <source>
        <dbReference type="Proteomes" id="UP000006672"/>
    </source>
</evidence>
<dbReference type="FunCoup" id="A0A5S6PS70">
    <property type="interactions" value="12"/>
</dbReference>
<feature type="region of interest" description="Disordered" evidence="7">
    <location>
        <begin position="5402"/>
        <end position="5451"/>
    </location>
</feature>
<evidence type="ECO:0000256" key="4">
    <source>
        <dbReference type="ARBA" id="ARBA00023157"/>
    </source>
</evidence>
<dbReference type="InterPro" id="IPR050964">
    <property type="entry name" value="Striated_Muscle_Regulatory"/>
</dbReference>
<feature type="domain" description="Ig-like" evidence="8">
    <location>
        <begin position="548"/>
        <end position="634"/>
    </location>
</feature>
<feature type="compositionally biased region" description="Basic and acidic residues" evidence="7">
    <location>
        <begin position="4603"/>
        <end position="4632"/>
    </location>
</feature>
<feature type="compositionally biased region" description="Basic and acidic residues" evidence="7">
    <location>
        <begin position="5710"/>
        <end position="5728"/>
    </location>
</feature>
<feature type="compositionally biased region" description="Basic residues" evidence="7">
    <location>
        <begin position="5623"/>
        <end position="5633"/>
    </location>
</feature>
<feature type="domain" description="Ig-like" evidence="8">
    <location>
        <begin position="427"/>
        <end position="519"/>
    </location>
</feature>
<dbReference type="GO" id="GO:0019899">
    <property type="term" value="F:enzyme binding"/>
    <property type="evidence" value="ECO:0007669"/>
    <property type="project" value="UniProtKB-ARBA"/>
</dbReference>
<evidence type="ECO:0000256" key="6">
    <source>
        <dbReference type="SAM" id="Coils"/>
    </source>
</evidence>
<evidence type="ECO:0000259" key="8">
    <source>
        <dbReference type="PROSITE" id="PS50835"/>
    </source>
</evidence>
<name>A0A5S6PS70_BRUMA</name>
<dbReference type="GO" id="GO:0045989">
    <property type="term" value="P:positive regulation of striated muscle contraction"/>
    <property type="evidence" value="ECO:0007669"/>
    <property type="project" value="UniProtKB-ARBA"/>
</dbReference>
<dbReference type="GO" id="GO:0031672">
    <property type="term" value="C:A band"/>
    <property type="evidence" value="ECO:0007669"/>
    <property type="project" value="UniProtKB-ARBA"/>
</dbReference>
<dbReference type="InParanoid" id="A0A5S6PS70"/>
<feature type="compositionally biased region" description="Basic residues" evidence="7">
    <location>
        <begin position="5506"/>
        <end position="5519"/>
    </location>
</feature>
<feature type="domain" description="Fibronectin type-III" evidence="9">
    <location>
        <begin position="6280"/>
        <end position="6375"/>
    </location>
</feature>
<dbReference type="InterPro" id="IPR003599">
    <property type="entry name" value="Ig_sub"/>
</dbReference>
<keyword evidence="2" id="KW-0963">Cytoplasm</keyword>
<feature type="domain" description="Ig-like" evidence="8">
    <location>
        <begin position="7533"/>
        <end position="7619"/>
    </location>
</feature>
<comment type="subcellular location">
    <subcellularLocation>
        <location evidence="1">Cytoplasm</location>
    </subcellularLocation>
</comment>
<feature type="domain" description="Fibronectin type-III" evidence="9">
    <location>
        <begin position="5111"/>
        <end position="5205"/>
    </location>
</feature>
<feature type="domain" description="Ig-like" evidence="8">
    <location>
        <begin position="7338"/>
        <end position="7426"/>
    </location>
</feature>
<reference evidence="10" key="1">
    <citation type="journal article" date="2007" name="Science">
        <title>Draft genome of the filarial nematode parasite Brugia malayi.</title>
        <authorList>
            <person name="Ghedin E."/>
            <person name="Wang S."/>
            <person name="Spiro D."/>
            <person name="Caler E."/>
            <person name="Zhao Q."/>
            <person name="Crabtree J."/>
            <person name="Allen J.E."/>
            <person name="Delcher A.L."/>
            <person name="Guiliano D.B."/>
            <person name="Miranda-Saavedra D."/>
            <person name="Angiuoli S.V."/>
            <person name="Creasy T."/>
            <person name="Amedeo P."/>
            <person name="Haas B."/>
            <person name="El-Sayed N.M."/>
            <person name="Wortman J.R."/>
            <person name="Feldblyum T."/>
            <person name="Tallon L."/>
            <person name="Schatz M."/>
            <person name="Shumway M."/>
            <person name="Koo H."/>
            <person name="Salzberg S.L."/>
            <person name="Schobel S."/>
            <person name="Pertea M."/>
            <person name="Pop M."/>
            <person name="White O."/>
            <person name="Barton G.J."/>
            <person name="Carlow C.K."/>
            <person name="Crawford M.J."/>
            <person name="Daub J."/>
            <person name="Dimmic M.W."/>
            <person name="Estes C.F."/>
            <person name="Foster J.M."/>
            <person name="Ganatra M."/>
            <person name="Gregory W.F."/>
            <person name="Johnson N.M."/>
            <person name="Jin J."/>
            <person name="Komuniecki R."/>
            <person name="Korf I."/>
            <person name="Kumar S."/>
            <person name="Laney S."/>
            <person name="Li B.W."/>
            <person name="Li W."/>
            <person name="Lindblom T.H."/>
            <person name="Lustigman S."/>
            <person name="Ma D."/>
            <person name="Maina C.V."/>
            <person name="Martin D.M."/>
            <person name="McCarter J.P."/>
            <person name="McReynolds L."/>
            <person name="Mitreva M."/>
            <person name="Nutman T.B."/>
            <person name="Parkinson J."/>
            <person name="Peregrin-Alvarez J.M."/>
            <person name="Poole C."/>
            <person name="Ren Q."/>
            <person name="Saunders L."/>
            <person name="Sluder A.E."/>
            <person name="Smith K."/>
            <person name="Stanke M."/>
            <person name="Unnasch T.R."/>
            <person name="Ware J."/>
            <person name="Wei A.D."/>
            <person name="Weil G."/>
            <person name="Williams D.J."/>
            <person name="Zhang Y."/>
            <person name="Williams S.A."/>
            <person name="Fraser-Liggett C."/>
            <person name="Slatko B."/>
            <person name="Blaxter M.L."/>
            <person name="Scott A.L."/>
        </authorList>
    </citation>
    <scope>NUCLEOTIDE SEQUENCE</scope>
    <source>
        <strain evidence="10">FR3</strain>
    </source>
</reference>
<dbReference type="FunFam" id="2.60.40.10:FF:000107">
    <property type="entry name" value="Myosin, light chain kinase a"/>
    <property type="match status" value="4"/>
</dbReference>
<evidence type="ECO:0000259" key="9">
    <source>
        <dbReference type="PROSITE" id="PS50853"/>
    </source>
</evidence>
<evidence type="ECO:0000256" key="1">
    <source>
        <dbReference type="ARBA" id="ARBA00004496"/>
    </source>
</evidence>
<feature type="compositionally biased region" description="Basic residues" evidence="7">
    <location>
        <begin position="6989"/>
        <end position="6998"/>
    </location>
</feature>
<feature type="coiled-coil region" evidence="6">
    <location>
        <begin position="2617"/>
        <end position="2647"/>
    </location>
</feature>
<dbReference type="FunFam" id="2.60.40.10:FF:000211">
    <property type="entry name" value="Obscurin-like protein 1"/>
    <property type="match status" value="1"/>
</dbReference>
<feature type="compositionally biased region" description="Basic residues" evidence="7">
    <location>
        <begin position="5692"/>
        <end position="5708"/>
    </location>
</feature>
<feature type="compositionally biased region" description="Basic and acidic residues" evidence="7">
    <location>
        <begin position="7163"/>
        <end position="7195"/>
    </location>
</feature>
<feature type="domain" description="Ig-like" evidence="8">
    <location>
        <begin position="7281"/>
        <end position="7335"/>
    </location>
</feature>
<dbReference type="SUPFAM" id="SSF49265">
    <property type="entry name" value="Fibronectin type III"/>
    <property type="match status" value="4"/>
</dbReference>
<feature type="compositionally biased region" description="Basic and acidic residues" evidence="7">
    <location>
        <begin position="5322"/>
        <end position="5334"/>
    </location>
</feature>
<feature type="domain" description="Ig-like" evidence="8">
    <location>
        <begin position="6562"/>
        <end position="6651"/>
    </location>
</feature>
<dbReference type="PROSITE" id="PS50835">
    <property type="entry name" value="IG_LIKE"/>
    <property type="match status" value="15"/>
</dbReference>
<feature type="domain" description="Ig-like" evidence="8">
    <location>
        <begin position="1747"/>
        <end position="1837"/>
    </location>
</feature>
<feature type="coiled-coil region" evidence="6">
    <location>
        <begin position="4780"/>
        <end position="4814"/>
    </location>
</feature>
<evidence type="ECO:0000256" key="5">
    <source>
        <dbReference type="ARBA" id="ARBA00023319"/>
    </source>
</evidence>
<dbReference type="InterPro" id="IPR013098">
    <property type="entry name" value="Ig_I-set"/>
</dbReference>
<proteinExistence type="predicted"/>
<feature type="compositionally biased region" description="Basic and acidic residues" evidence="7">
    <location>
        <begin position="6974"/>
        <end position="6988"/>
    </location>
</feature>
<dbReference type="SMART" id="SM00060">
    <property type="entry name" value="FN3"/>
    <property type="match status" value="7"/>
</dbReference>
<accession>A0A5S6PS70</accession>
<feature type="domain" description="Ig-like" evidence="8">
    <location>
        <begin position="6375"/>
        <end position="6464"/>
    </location>
</feature>
<dbReference type="PROSITE" id="PS50853">
    <property type="entry name" value="FN3"/>
    <property type="match status" value="6"/>
</dbReference>
<feature type="domain" description="Ig-like" evidence="8">
    <location>
        <begin position="107"/>
        <end position="195"/>
    </location>
</feature>
<feature type="region of interest" description="Disordered" evidence="7">
    <location>
        <begin position="7022"/>
        <end position="7068"/>
    </location>
</feature>
<feature type="domain" description="Ig-like" evidence="8">
    <location>
        <begin position="1887"/>
        <end position="1974"/>
    </location>
</feature>
<evidence type="ECO:0000313" key="11">
    <source>
        <dbReference type="WBParaSite" id="Bm6219a.1"/>
    </source>
</evidence>
<dbReference type="CDD" id="cd00096">
    <property type="entry name" value="Ig"/>
    <property type="match status" value="7"/>
</dbReference>
<protein>
    <recommendedName>
        <fullName evidence="12">Immunoglobulin I-set domain containing protein</fullName>
    </recommendedName>
</protein>
<feature type="domain" description="Fibronectin type-III" evidence="9">
    <location>
        <begin position="6181"/>
        <end position="6279"/>
    </location>
</feature>
<feature type="domain" description="Fibronectin type-III" evidence="9">
    <location>
        <begin position="6752"/>
        <end position="6846"/>
    </location>
</feature>
<feature type="coiled-coil region" evidence="6">
    <location>
        <begin position="2853"/>
        <end position="2880"/>
    </location>
</feature>
<feature type="domain" description="Ig-like" evidence="8">
    <location>
        <begin position="1344"/>
        <end position="1427"/>
    </location>
</feature>
<dbReference type="WBParaSite" id="Bm6219a.1">
    <property type="protein sequence ID" value="Bm6219a.1"/>
    <property type="gene ID" value="WBGene00226480"/>
</dbReference>
<keyword evidence="3" id="KW-0677">Repeat</keyword>
<dbReference type="FunFam" id="2.60.40.10:FF:000031">
    <property type="entry name" value="Myosin-binding protein C, slow type"/>
    <property type="match status" value="1"/>
</dbReference>
<dbReference type="SUPFAM" id="SSF48726">
    <property type="entry name" value="Immunoglobulin"/>
    <property type="match status" value="24"/>
</dbReference>